<dbReference type="EMBL" id="JADDUC010000010">
    <property type="protein sequence ID" value="KAG0130475.1"/>
    <property type="molecule type" value="Genomic_DNA"/>
</dbReference>
<dbReference type="SMART" id="SM00324">
    <property type="entry name" value="RhoGAP"/>
    <property type="match status" value="1"/>
</dbReference>
<name>A0A835TZX2_9PASS</name>
<dbReference type="Gene3D" id="1.10.555.10">
    <property type="entry name" value="Rho GTPase activation protein"/>
    <property type="match status" value="1"/>
</dbReference>
<evidence type="ECO:0000313" key="4">
    <source>
        <dbReference type="EMBL" id="KAI1237798.1"/>
    </source>
</evidence>
<feature type="region of interest" description="Disordered" evidence="1">
    <location>
        <begin position="387"/>
        <end position="407"/>
    </location>
</feature>
<feature type="compositionally biased region" description="Polar residues" evidence="1">
    <location>
        <begin position="300"/>
        <end position="311"/>
    </location>
</feature>
<dbReference type="InterPro" id="IPR042869">
    <property type="entry name" value="ARHGAP11A/B"/>
</dbReference>
<dbReference type="OrthoDB" id="410651at2759"/>
<evidence type="ECO:0000313" key="5">
    <source>
        <dbReference type="Proteomes" id="UP000618051"/>
    </source>
</evidence>
<proteinExistence type="predicted"/>
<dbReference type="Proteomes" id="UP000618051">
    <property type="component" value="Unassembled WGS sequence"/>
</dbReference>
<evidence type="ECO:0000259" key="2">
    <source>
        <dbReference type="PROSITE" id="PS50238"/>
    </source>
</evidence>
<feature type="region of interest" description="Disordered" evidence="1">
    <location>
        <begin position="296"/>
        <end position="318"/>
    </location>
</feature>
<organism evidence="3">
    <name type="scientific">Lamprotornis superbus</name>
    <dbReference type="NCBI Taxonomy" id="245042"/>
    <lineage>
        <taxon>Eukaryota</taxon>
        <taxon>Metazoa</taxon>
        <taxon>Chordata</taxon>
        <taxon>Craniata</taxon>
        <taxon>Vertebrata</taxon>
        <taxon>Euteleostomi</taxon>
        <taxon>Archelosauria</taxon>
        <taxon>Archosauria</taxon>
        <taxon>Dinosauria</taxon>
        <taxon>Saurischia</taxon>
        <taxon>Theropoda</taxon>
        <taxon>Coelurosauria</taxon>
        <taxon>Aves</taxon>
        <taxon>Neognathae</taxon>
        <taxon>Neoaves</taxon>
        <taxon>Telluraves</taxon>
        <taxon>Australaves</taxon>
        <taxon>Passeriformes</taxon>
        <taxon>Sturnidae</taxon>
        <taxon>Lamprotornis</taxon>
    </lineage>
</organism>
<evidence type="ECO:0000256" key="1">
    <source>
        <dbReference type="SAM" id="MobiDB-lite"/>
    </source>
</evidence>
<keyword evidence="5" id="KW-1185">Reference proteome</keyword>
<feature type="compositionally biased region" description="Polar residues" evidence="1">
    <location>
        <begin position="387"/>
        <end position="401"/>
    </location>
</feature>
<comment type="caution">
    <text evidence="3">The sequence shown here is derived from an EMBL/GenBank/DDBJ whole genome shotgun (WGS) entry which is preliminary data.</text>
</comment>
<reference evidence="3" key="1">
    <citation type="submission" date="2020-10" db="EMBL/GenBank/DDBJ databases">
        <title>Feather gene expression reveals the developmental basis of iridescence in African starlings.</title>
        <authorList>
            <person name="Rubenstein D.R."/>
        </authorList>
    </citation>
    <scope>NUCLEOTIDE SEQUENCE</scope>
    <source>
        <strain evidence="3">SS15</strain>
        <tissue evidence="3">Liver</tissue>
    </source>
</reference>
<dbReference type="InterPro" id="IPR000198">
    <property type="entry name" value="RhoGAP_dom"/>
</dbReference>
<dbReference type="Pfam" id="PF00620">
    <property type="entry name" value="RhoGAP"/>
    <property type="match status" value="1"/>
</dbReference>
<feature type="region of interest" description="Disordered" evidence="1">
    <location>
        <begin position="988"/>
        <end position="1023"/>
    </location>
</feature>
<reference evidence="4 5" key="2">
    <citation type="journal article" date="2021" name="J. Hered.">
        <title>Feather Gene Expression Elucidates the Developmental Basis of Plumage Iridescence in African Starlings.</title>
        <authorList>
            <person name="Rubenstein D.R."/>
            <person name="Corvelo A."/>
            <person name="MacManes M.D."/>
            <person name="Maia R."/>
            <person name="Narzisi G."/>
            <person name="Rousaki A."/>
            <person name="Vandenabeele P."/>
            <person name="Shawkey M.D."/>
            <person name="Solomon J."/>
        </authorList>
    </citation>
    <scope>NUCLEOTIDE SEQUENCE [LARGE SCALE GENOMIC DNA]</scope>
    <source>
        <strain evidence="4">SS15</strain>
    </source>
</reference>
<reference evidence="4" key="3">
    <citation type="submission" date="2022-01" db="EMBL/GenBank/DDBJ databases">
        <authorList>
            <person name="Rubenstein D.R."/>
        </authorList>
    </citation>
    <scope>NUCLEOTIDE SEQUENCE</scope>
    <source>
        <strain evidence="4">SS15</strain>
        <tissue evidence="4">Liver</tissue>
    </source>
</reference>
<dbReference type="EMBL" id="JADDUC020000007">
    <property type="protein sequence ID" value="KAI1237798.1"/>
    <property type="molecule type" value="Genomic_DNA"/>
</dbReference>
<dbReference type="CDD" id="cd04394">
    <property type="entry name" value="RhoGAP-ARHGAP11A"/>
    <property type="match status" value="1"/>
</dbReference>
<dbReference type="GO" id="GO:0005096">
    <property type="term" value="F:GTPase activator activity"/>
    <property type="evidence" value="ECO:0007669"/>
    <property type="project" value="TreeGrafter"/>
</dbReference>
<feature type="domain" description="Rho-GAP" evidence="2">
    <location>
        <begin position="51"/>
        <end position="239"/>
    </location>
</feature>
<gene>
    <name evidence="4" type="ORF">IHE44_0013885</name>
    <name evidence="3" type="ORF">IHE44_014532</name>
</gene>
<accession>A0A835TZX2</accession>
<feature type="region of interest" description="Disordered" evidence="1">
    <location>
        <begin position="264"/>
        <end position="284"/>
    </location>
</feature>
<dbReference type="PANTHER" id="PTHR15670:SF4">
    <property type="entry name" value="RHO GTPASE-ACTIVATING PROTEIN 11A"/>
    <property type="match status" value="1"/>
</dbReference>
<dbReference type="InterPro" id="IPR008936">
    <property type="entry name" value="Rho_GTPase_activation_prot"/>
</dbReference>
<dbReference type="PROSITE" id="PS50238">
    <property type="entry name" value="RHOGAP"/>
    <property type="match status" value="1"/>
</dbReference>
<evidence type="ECO:0000313" key="3">
    <source>
        <dbReference type="EMBL" id="KAG0130475.1"/>
    </source>
</evidence>
<protein>
    <recommendedName>
        <fullName evidence="2">Rho-GAP domain-containing protein</fullName>
    </recommendedName>
</protein>
<dbReference type="GO" id="GO:0007165">
    <property type="term" value="P:signal transduction"/>
    <property type="evidence" value="ECO:0007669"/>
    <property type="project" value="InterPro"/>
</dbReference>
<dbReference type="SUPFAM" id="SSF48350">
    <property type="entry name" value="GTPase activation domain, GAP"/>
    <property type="match status" value="1"/>
</dbReference>
<sequence length="1023" mass="112772">MAEQRRRLVRLAVLEELRASYGIKVKSGSCLAVAKAPGAAAEVSGGKIFGISFHALPQSLVPEYGYIPSFLVDTCAYLEEHVHTEGLFRKSGSLVRLKALKSKLDQGENCLSAALPCDVAGLLKQFFRELPEPILPPHLQEGLFKAQQLGNETKTATMLLSCLMADRTIAALRYFFNFLRTVSLRSNENRMDSSNLAVIFAPNLLHSNENEKMSTSTEKKIRLQAAVVETLIDHAAEIGQVPEFILEKIPSMLGIDVFQSTPSLWGHEDSENESPSDCKRRRHRSVGDIVSGALNKFKSNRTPSTTPQQDRSVLSSVTPVVLTPSTKRKLPTDCSQGLSSKKRRSFKHSFAFEFLPSSIFNSSSTPASVQFEASPCVCLESSQTSLSPSTMGENHVSSTGNRRSKRLASKKLYRAESGKTGCFSPKISRKEMVRRSLRLKFGLGKSNREMNIVSGCAAGSRSENIGRRLASQQALESRTECAKRDVLFSPYINEKFPKKGSRNVSKSEENLLTPKCHNKVVHRMSWNSPAVTDSQVISKNEQIMPAHSEMGVSSSESDLIFGKSPVIPNEFKSATVSKQDNNLELVLCEDESNSTTETLLKVKQAFSASGSILHNLIGDKKSSLSGVASEILNETPCPSGLGSAKEVLVEEASENPANVKSRELLHQFNQSADDDKQQSKKEEIDISEKRNFKASIEIELQVPKPDIKKLNELPMPQVLAEEEKFAVENSSTKDDLQKSDFSGRKEEIELTHLQTAENCIVKCCNLKEGTAKPSVAGQLPKLQNEMSHQYLKAENSDKVLVKTSTVSDHGKVFDHIQWFNQLSLNDPNSTAKTKPPLKFQRTPVRQSVRRMNSLLEANRQSVSSQMVKSSGVGSPLVKSLSYDSALFPCTEKPSKNSMLLPRRSESTRDRISVAHKQLDLTSKSCCRPLNPSDKPDISVRTVGIHEQIATVHPPKSVLEDLTNHEMVKSSLKVNANINFPGAAPEKSMITRSASGKERVRYRGSPKNPISEVKLLPAAKPTAK</sequence>
<dbReference type="PANTHER" id="PTHR15670">
    <property type="entry name" value="RHO GTPASE ACTIVATING PROTEIN 11A"/>
    <property type="match status" value="1"/>
</dbReference>
<dbReference type="AlphaFoldDB" id="A0A835TZX2"/>